<accession>A0A2K6CTV9</accession>
<reference evidence="1" key="1">
    <citation type="submission" date="2025-08" db="UniProtKB">
        <authorList>
            <consortium name="Ensembl"/>
        </authorList>
    </citation>
    <scope>IDENTIFICATION</scope>
</reference>
<dbReference type="OMA" id="EYWYERG"/>
<dbReference type="Proteomes" id="UP000233120">
    <property type="component" value="Unassembled WGS sequence"/>
</dbReference>
<proteinExistence type="predicted"/>
<protein>
    <submittedName>
        <fullName evidence="1">Uncharacterized protein</fullName>
    </submittedName>
</protein>
<evidence type="ECO:0000313" key="2">
    <source>
        <dbReference type="Proteomes" id="UP000233120"/>
    </source>
</evidence>
<sequence>MSVCSPGRAVTRFLSEPGQTAASLIHRASLMLVTVVVLLEGLGSDEEYWYERGVSAVARLILLSSFPRGATSESLAALS</sequence>
<keyword evidence="2" id="KW-1185">Reference proteome</keyword>
<organism evidence="1 2">
    <name type="scientific">Macaca nemestrina</name>
    <name type="common">Pig-tailed macaque</name>
    <dbReference type="NCBI Taxonomy" id="9545"/>
    <lineage>
        <taxon>Eukaryota</taxon>
        <taxon>Metazoa</taxon>
        <taxon>Chordata</taxon>
        <taxon>Craniata</taxon>
        <taxon>Vertebrata</taxon>
        <taxon>Euteleostomi</taxon>
        <taxon>Mammalia</taxon>
        <taxon>Eutheria</taxon>
        <taxon>Euarchontoglires</taxon>
        <taxon>Primates</taxon>
        <taxon>Haplorrhini</taxon>
        <taxon>Catarrhini</taxon>
        <taxon>Cercopithecidae</taxon>
        <taxon>Cercopithecinae</taxon>
        <taxon>Macaca</taxon>
    </lineage>
</organism>
<name>A0A2K6CTV9_MACNE</name>
<evidence type="ECO:0000313" key="1">
    <source>
        <dbReference type="Ensembl" id="ENSMNEP00000027091.1"/>
    </source>
</evidence>
<dbReference type="Ensembl" id="ENSMNET00000051381.1">
    <property type="protein sequence ID" value="ENSMNEP00000027091.1"/>
    <property type="gene ID" value="ENSMNEG00000036957.1"/>
</dbReference>
<reference evidence="1" key="2">
    <citation type="submission" date="2025-09" db="UniProtKB">
        <authorList>
            <consortium name="Ensembl"/>
        </authorList>
    </citation>
    <scope>IDENTIFICATION</scope>
</reference>
<dbReference type="AlphaFoldDB" id="A0A2K6CTV9"/>